<dbReference type="GO" id="GO:0006310">
    <property type="term" value="P:DNA recombination"/>
    <property type="evidence" value="ECO:0007669"/>
    <property type="project" value="UniProtKB-KW"/>
</dbReference>
<evidence type="ECO:0000256" key="3">
    <source>
        <dbReference type="ARBA" id="ARBA00023172"/>
    </source>
</evidence>
<feature type="domain" description="Tyr recombinase" evidence="5">
    <location>
        <begin position="160"/>
        <end position="329"/>
    </location>
</feature>
<dbReference type="Gene3D" id="1.10.150.130">
    <property type="match status" value="1"/>
</dbReference>
<dbReference type="Gene3D" id="1.10.443.10">
    <property type="entry name" value="Intergrase catalytic core"/>
    <property type="match status" value="1"/>
</dbReference>
<dbReference type="InterPro" id="IPR044068">
    <property type="entry name" value="CB"/>
</dbReference>
<reference evidence="7 8" key="1">
    <citation type="submission" date="2018-07" db="EMBL/GenBank/DDBJ databases">
        <title>Crenobacter cavernae sp. nov., isolated from a karst cave.</title>
        <authorList>
            <person name="Zhu H."/>
        </authorList>
    </citation>
    <scope>NUCLEOTIDE SEQUENCE [LARGE SCALE GENOMIC DNA]</scope>
    <source>
        <strain evidence="7 8">K1W11S-77</strain>
    </source>
</reference>
<dbReference type="PROSITE" id="PS51900">
    <property type="entry name" value="CB"/>
    <property type="match status" value="1"/>
</dbReference>
<keyword evidence="3" id="KW-0233">DNA recombination</keyword>
<evidence type="ECO:0000256" key="2">
    <source>
        <dbReference type="ARBA" id="ARBA00023125"/>
    </source>
</evidence>
<dbReference type="Proteomes" id="UP000254537">
    <property type="component" value="Chromosome"/>
</dbReference>
<keyword evidence="2 4" id="KW-0238">DNA-binding</keyword>
<dbReference type="KEGG" id="ccah:DWG20_00300"/>
<dbReference type="InterPro" id="IPR013762">
    <property type="entry name" value="Integrase-like_cat_sf"/>
</dbReference>
<organism evidence="7 8">
    <name type="scientific">Crenobacter cavernae</name>
    <dbReference type="NCBI Taxonomy" id="2290923"/>
    <lineage>
        <taxon>Bacteria</taxon>
        <taxon>Pseudomonadati</taxon>
        <taxon>Pseudomonadota</taxon>
        <taxon>Betaproteobacteria</taxon>
        <taxon>Neisseriales</taxon>
        <taxon>Neisseriaceae</taxon>
        <taxon>Crenobacter</taxon>
    </lineage>
</organism>
<accession>A0A345Y240</accession>
<evidence type="ECO:0000256" key="1">
    <source>
        <dbReference type="ARBA" id="ARBA00022908"/>
    </source>
</evidence>
<gene>
    <name evidence="7" type="ORF">DWG20_00300</name>
</gene>
<dbReference type="CDD" id="cd00796">
    <property type="entry name" value="INT_Rci_Hp1_C"/>
    <property type="match status" value="1"/>
</dbReference>
<evidence type="ECO:0000256" key="4">
    <source>
        <dbReference type="PROSITE-ProRule" id="PRU01248"/>
    </source>
</evidence>
<dbReference type="InterPro" id="IPR011010">
    <property type="entry name" value="DNA_brk_join_enz"/>
</dbReference>
<dbReference type="RefSeq" id="WP_115431874.1">
    <property type="nucleotide sequence ID" value="NZ_CP031337.1"/>
</dbReference>
<sequence length="333" mass="37249">MATINHRGPHQYQVTIRRKGFPTQTKTFETKREAQAWANTIESEMARGVFVDRSEAERTTLGEALQRYAREVTPRKKSAAKELSTLRKWLAHPLAARTLASLRSVDFATYRDARLKEVGANTVRLELALISHLFTTLRGEWSIPIDNPITSIRKPELPPGRDRRLVGDEEARLLAAASDSMTPSLLLAIQLAIETGMRAGEIVQLTWWQIDLAAKVIRLPKTKNGAARVVPLSKKAERLLRALPCSLGRGTRLMTFHDSNGLSAAFRRDCARAGIEGLCFHDLRHEAASRIAPKMEVATLAKVIGWKTLQMAMRYYNPTDAELVHAVRKTRAG</sequence>
<dbReference type="InterPro" id="IPR010998">
    <property type="entry name" value="Integrase_recombinase_N"/>
</dbReference>
<protein>
    <submittedName>
        <fullName evidence="7">Site-specific integrase</fullName>
    </submittedName>
</protein>
<evidence type="ECO:0000313" key="7">
    <source>
        <dbReference type="EMBL" id="AXK37992.1"/>
    </source>
</evidence>
<dbReference type="SUPFAM" id="SSF56349">
    <property type="entry name" value="DNA breaking-rejoining enzymes"/>
    <property type="match status" value="1"/>
</dbReference>
<name>A0A345Y240_9NEIS</name>
<dbReference type="AlphaFoldDB" id="A0A345Y240"/>
<dbReference type="OrthoDB" id="662444at2"/>
<evidence type="ECO:0000259" key="6">
    <source>
        <dbReference type="PROSITE" id="PS51900"/>
    </source>
</evidence>
<evidence type="ECO:0000259" key="5">
    <source>
        <dbReference type="PROSITE" id="PS51898"/>
    </source>
</evidence>
<dbReference type="InterPro" id="IPR050090">
    <property type="entry name" value="Tyrosine_recombinase_XerCD"/>
</dbReference>
<feature type="domain" description="Core-binding (CB)" evidence="6">
    <location>
        <begin position="59"/>
        <end position="138"/>
    </location>
</feature>
<keyword evidence="1" id="KW-0229">DNA integration</keyword>
<dbReference type="InterPro" id="IPR002104">
    <property type="entry name" value="Integrase_catalytic"/>
</dbReference>
<dbReference type="Pfam" id="PF00589">
    <property type="entry name" value="Phage_integrase"/>
    <property type="match status" value="1"/>
</dbReference>
<dbReference type="PANTHER" id="PTHR30349">
    <property type="entry name" value="PHAGE INTEGRASE-RELATED"/>
    <property type="match status" value="1"/>
</dbReference>
<evidence type="ECO:0000313" key="8">
    <source>
        <dbReference type="Proteomes" id="UP000254537"/>
    </source>
</evidence>
<dbReference type="PANTHER" id="PTHR30349:SF94">
    <property type="entry name" value="INTEGRASE_RECOMBINASE HI_1414-RELATED"/>
    <property type="match status" value="1"/>
</dbReference>
<dbReference type="GO" id="GO:0003677">
    <property type="term" value="F:DNA binding"/>
    <property type="evidence" value="ECO:0007669"/>
    <property type="project" value="UniProtKB-UniRule"/>
</dbReference>
<dbReference type="PROSITE" id="PS51898">
    <property type="entry name" value="TYR_RECOMBINASE"/>
    <property type="match status" value="1"/>
</dbReference>
<dbReference type="EMBL" id="CP031337">
    <property type="protein sequence ID" value="AXK37992.1"/>
    <property type="molecule type" value="Genomic_DNA"/>
</dbReference>
<proteinExistence type="predicted"/>
<dbReference type="GO" id="GO:0015074">
    <property type="term" value="P:DNA integration"/>
    <property type="evidence" value="ECO:0007669"/>
    <property type="project" value="UniProtKB-KW"/>
</dbReference>